<evidence type="ECO:0000313" key="2">
    <source>
        <dbReference type="Proteomes" id="UP001433508"/>
    </source>
</evidence>
<dbReference type="Proteomes" id="UP001433508">
    <property type="component" value="Unassembled WGS sequence"/>
</dbReference>
<reference evidence="2" key="1">
    <citation type="journal article" date="2024" name="Front. Bioeng. Biotechnol.">
        <title>Genome-scale model development and genomic sequencing of the oleaginous clade Lipomyces.</title>
        <authorList>
            <person name="Czajka J.J."/>
            <person name="Han Y."/>
            <person name="Kim J."/>
            <person name="Mondo S.J."/>
            <person name="Hofstad B.A."/>
            <person name="Robles A."/>
            <person name="Haridas S."/>
            <person name="Riley R."/>
            <person name="LaButti K."/>
            <person name="Pangilinan J."/>
            <person name="Andreopoulos W."/>
            <person name="Lipzen A."/>
            <person name="Yan J."/>
            <person name="Wang M."/>
            <person name="Ng V."/>
            <person name="Grigoriev I.V."/>
            <person name="Spatafora J.W."/>
            <person name="Magnuson J.K."/>
            <person name="Baker S.E."/>
            <person name="Pomraning K.R."/>
        </authorList>
    </citation>
    <scope>NUCLEOTIDE SEQUENCE [LARGE SCALE GENOMIC DNA]</scope>
    <source>
        <strain evidence="2">CBS 7786</strain>
    </source>
</reference>
<gene>
    <name evidence="1" type="ORF">V1525DRAFT_391951</name>
</gene>
<accession>A0ACC3SQL0</accession>
<sequence length="153" mass="17453">MATRGPYVRSDGARTRGRVLSLLFGGIFGLWVGAKMIPYQLVTRNPDPEPNEKGDRPLLRMRIENTKPLELKPQYKEALHRQEVERIIAERREKQRLEGSDHHEQELVDDASRQVDESMAAASSASAPSTVLRTENDKNQSTIEWLKSKFIRG</sequence>
<proteinExistence type="predicted"/>
<comment type="caution">
    <text evidence="1">The sequence shown here is derived from an EMBL/GenBank/DDBJ whole genome shotgun (WGS) entry which is preliminary data.</text>
</comment>
<keyword evidence="2" id="KW-1185">Reference proteome</keyword>
<organism evidence="1 2">
    <name type="scientific">Lipomyces kononenkoae</name>
    <name type="common">Yeast</name>
    <dbReference type="NCBI Taxonomy" id="34357"/>
    <lineage>
        <taxon>Eukaryota</taxon>
        <taxon>Fungi</taxon>
        <taxon>Dikarya</taxon>
        <taxon>Ascomycota</taxon>
        <taxon>Saccharomycotina</taxon>
        <taxon>Lipomycetes</taxon>
        <taxon>Lipomycetales</taxon>
        <taxon>Lipomycetaceae</taxon>
        <taxon>Lipomyces</taxon>
    </lineage>
</organism>
<protein>
    <submittedName>
        <fullName evidence="1">Uncharacterized protein</fullName>
    </submittedName>
</protein>
<dbReference type="EMBL" id="MU971546">
    <property type="protein sequence ID" value="KAK9233936.1"/>
    <property type="molecule type" value="Genomic_DNA"/>
</dbReference>
<name>A0ACC3SQL0_LIPKO</name>
<evidence type="ECO:0000313" key="1">
    <source>
        <dbReference type="EMBL" id="KAK9233936.1"/>
    </source>
</evidence>